<evidence type="ECO:0000256" key="2">
    <source>
        <dbReference type="ARBA" id="ARBA00022475"/>
    </source>
</evidence>
<comment type="subcellular location">
    <subcellularLocation>
        <location evidence="1">Cell membrane</location>
        <topology evidence="1">Multi-pass membrane protein</topology>
    </subcellularLocation>
</comment>
<accession>A0A6J7UM49</accession>
<feature type="transmembrane region" description="Helical" evidence="6">
    <location>
        <begin position="51"/>
        <end position="70"/>
    </location>
</feature>
<feature type="transmembrane region" description="Helical" evidence="6">
    <location>
        <begin position="82"/>
        <end position="102"/>
    </location>
</feature>
<evidence type="ECO:0000313" key="7">
    <source>
        <dbReference type="EMBL" id="CAB5065087.1"/>
    </source>
</evidence>
<proteinExistence type="predicted"/>
<organism evidence="7">
    <name type="scientific">freshwater metagenome</name>
    <dbReference type="NCBI Taxonomy" id="449393"/>
    <lineage>
        <taxon>unclassified sequences</taxon>
        <taxon>metagenomes</taxon>
        <taxon>ecological metagenomes</taxon>
    </lineage>
</organism>
<evidence type="ECO:0000256" key="3">
    <source>
        <dbReference type="ARBA" id="ARBA00022692"/>
    </source>
</evidence>
<evidence type="ECO:0000256" key="6">
    <source>
        <dbReference type="SAM" id="Phobius"/>
    </source>
</evidence>
<dbReference type="AlphaFoldDB" id="A0A6J7UM49"/>
<dbReference type="GO" id="GO:0005886">
    <property type="term" value="C:plasma membrane"/>
    <property type="evidence" value="ECO:0007669"/>
    <property type="project" value="UniProtKB-SubCell"/>
</dbReference>
<feature type="transmembrane region" description="Helical" evidence="6">
    <location>
        <begin position="114"/>
        <end position="135"/>
    </location>
</feature>
<gene>
    <name evidence="7" type="ORF">UFOPK4366_00763</name>
</gene>
<reference evidence="7" key="1">
    <citation type="submission" date="2020-05" db="EMBL/GenBank/DDBJ databases">
        <authorList>
            <person name="Chiriac C."/>
            <person name="Salcher M."/>
            <person name="Ghai R."/>
            <person name="Kavagutti S V."/>
        </authorList>
    </citation>
    <scope>NUCLEOTIDE SEQUENCE</scope>
</reference>
<evidence type="ECO:0000256" key="1">
    <source>
        <dbReference type="ARBA" id="ARBA00004651"/>
    </source>
</evidence>
<feature type="transmembrane region" description="Helical" evidence="6">
    <location>
        <begin position="13"/>
        <end position="31"/>
    </location>
</feature>
<evidence type="ECO:0000256" key="5">
    <source>
        <dbReference type="ARBA" id="ARBA00023136"/>
    </source>
</evidence>
<protein>
    <submittedName>
        <fullName evidence="7">Unannotated protein</fullName>
    </submittedName>
</protein>
<dbReference type="Pfam" id="PF09678">
    <property type="entry name" value="Caa3_CtaG"/>
    <property type="match status" value="1"/>
</dbReference>
<dbReference type="EMBL" id="CAFBQS010000146">
    <property type="protein sequence ID" value="CAB5065087.1"/>
    <property type="molecule type" value="Genomic_DNA"/>
</dbReference>
<feature type="transmembrane region" description="Helical" evidence="6">
    <location>
        <begin position="217"/>
        <end position="239"/>
    </location>
</feature>
<feature type="transmembrane region" description="Helical" evidence="6">
    <location>
        <begin position="141"/>
        <end position="163"/>
    </location>
</feature>
<keyword evidence="4 6" id="KW-1133">Transmembrane helix</keyword>
<feature type="transmembrane region" description="Helical" evidence="6">
    <location>
        <begin position="175"/>
        <end position="197"/>
    </location>
</feature>
<evidence type="ECO:0000256" key="4">
    <source>
        <dbReference type="ARBA" id="ARBA00022989"/>
    </source>
</evidence>
<keyword evidence="3 6" id="KW-0812">Transmembrane</keyword>
<keyword evidence="2" id="KW-1003">Cell membrane</keyword>
<sequence length="258" mass="29506">MIGHESLKTLSDWQLAPEIIFPTLFILIWYVKTIRTLRTDSKTPLSNEKYFYFGIASILAVVLSPIGTHATDLFWCHMLQHMVLMMISGPLLVLGLQGVVVLKNVIFLRLTNPVFIWISYASTMVGVHFTGLHNFLMNGIWMHRLVEVPLYIIVAYLFYYNLLDKKDKNRRISHALSVICLFLMMIPETLTGFFIYVSPTSLYDGMFTLTDQRIGGSLMWAGSMVIDAIWISMAVSAWLKSEEREGERINAEIASEKL</sequence>
<keyword evidence="5 6" id="KW-0472">Membrane</keyword>
<dbReference type="InterPro" id="IPR019108">
    <property type="entry name" value="Caa3_assmbl_CtaG-rel"/>
</dbReference>
<name>A0A6J7UM49_9ZZZZ</name>